<sequence>MPASRVIIDTDPGIDDVLALLLALSSRSEEIEVKLISLTFGNIDVRSCLRNLVSMFHTIERELSWRRENGKPEGFEALRACKPVVAVGANRPLQDKMMMADYFRETLPPAFHPHLTPEQTWEFLFSPSTQSGTAPASDTAKAALAHSQHSLFIGSKTPAHQEMLRILKENDPETVTIVAVGPLTNLALAAAEDPETFLRAKEVVVMGGAIDVPGNVTPTAEFNMYADPTAAARVFALTSPRPASTMPLTNPSLTTHQLPAYPTSLSKQLTLTLLPLDLTDQHRLTRGQFRSRTTAAPQTTTTNATAVVATPSPLAAWLTIILEHSFATLDALYPGHAGDQAALSLHDPLCIWYVLTSAPPLPLPSSSSPPSSGGGVGWQPSTGSPEDIRVETTGQWTRGMCVVDRRGRRRRDSDDDGASFSDNGHWLSDSSGNRVVRMACSPGPEGFGGHMLERIFG</sequence>
<evidence type="ECO:0000313" key="6">
    <source>
        <dbReference type="EMBL" id="EEH08386.1"/>
    </source>
</evidence>
<evidence type="ECO:0000256" key="4">
    <source>
        <dbReference type="SAM" id="MobiDB-lite"/>
    </source>
</evidence>
<keyword evidence="3" id="KW-0326">Glycosidase</keyword>
<comment type="similarity">
    <text evidence="1">Belongs to the IUNH family.</text>
</comment>
<name>C0NKJ5_AJECG</name>
<keyword evidence="7" id="KW-1185">Reference proteome</keyword>
<proteinExistence type="inferred from homology"/>
<dbReference type="RefSeq" id="XP_045288867.1">
    <property type="nucleotide sequence ID" value="XM_045430724.1"/>
</dbReference>
<dbReference type="Gene3D" id="3.90.245.10">
    <property type="entry name" value="Ribonucleoside hydrolase-like"/>
    <property type="match status" value="1"/>
</dbReference>
<dbReference type="PANTHER" id="PTHR12304">
    <property type="entry name" value="INOSINE-URIDINE PREFERRING NUCLEOSIDE HYDROLASE"/>
    <property type="match status" value="1"/>
</dbReference>
<feature type="domain" description="Inosine/uridine-preferring nucleoside hydrolase" evidence="5">
    <location>
        <begin position="6"/>
        <end position="411"/>
    </location>
</feature>
<feature type="region of interest" description="Disordered" evidence="4">
    <location>
        <begin position="363"/>
        <end position="395"/>
    </location>
</feature>
<reference evidence="6" key="1">
    <citation type="submission" date="2009-02" db="EMBL/GenBank/DDBJ databases">
        <title>The Genome Sequence of Ajellomyces capsulatus strain G186AR.</title>
        <authorList>
            <consortium name="The Broad Institute Genome Sequencing Platform"/>
            <person name="Champion M."/>
            <person name="Cuomo C."/>
            <person name="Ma L.-J."/>
            <person name="Henn M.R."/>
            <person name="Sil A."/>
            <person name="Goldman B."/>
            <person name="Young S.K."/>
            <person name="Kodira C.D."/>
            <person name="Zeng Q."/>
            <person name="Koehrsen M."/>
            <person name="Alvarado L."/>
            <person name="Berlin A."/>
            <person name="Borenstein D."/>
            <person name="Chen Z."/>
            <person name="Engels R."/>
            <person name="Freedman E."/>
            <person name="Gellesch M."/>
            <person name="Goldberg J."/>
            <person name="Griggs A."/>
            <person name="Gujja S."/>
            <person name="Heiman D."/>
            <person name="Hepburn T."/>
            <person name="Howarth C."/>
            <person name="Jen D."/>
            <person name="Larson L."/>
            <person name="Lewis B."/>
            <person name="Mehta T."/>
            <person name="Park D."/>
            <person name="Pearson M."/>
            <person name="Roberts A."/>
            <person name="Saif S."/>
            <person name="Shea T."/>
            <person name="Shenoy N."/>
            <person name="Sisk P."/>
            <person name="Stolte C."/>
            <person name="Sykes S."/>
            <person name="Walk T."/>
            <person name="White J."/>
            <person name="Yandava C."/>
            <person name="Klein B."/>
            <person name="McEwen J.G."/>
            <person name="Puccia R."/>
            <person name="Goldman G.H."/>
            <person name="Felipe M.S."/>
            <person name="Nino-Vega G."/>
            <person name="San-Blas G."/>
            <person name="Taylor J."/>
            <person name="Mendoza L."/>
            <person name="Galagan J."/>
            <person name="Nusbaum C."/>
            <person name="Birren B."/>
        </authorList>
    </citation>
    <scope>NUCLEOTIDE SEQUENCE</scope>
    <source>
        <strain evidence="6">G186AR</strain>
    </source>
</reference>
<organism evidence="6 7">
    <name type="scientific">Ajellomyces capsulatus (strain G186AR / H82 / ATCC MYA-2454 / RMSCC 2432)</name>
    <name type="common">Darling's disease fungus</name>
    <name type="synonym">Histoplasma capsulatum</name>
    <dbReference type="NCBI Taxonomy" id="447093"/>
    <lineage>
        <taxon>Eukaryota</taxon>
        <taxon>Fungi</taxon>
        <taxon>Dikarya</taxon>
        <taxon>Ascomycota</taxon>
        <taxon>Pezizomycotina</taxon>
        <taxon>Eurotiomycetes</taxon>
        <taxon>Eurotiomycetidae</taxon>
        <taxon>Onygenales</taxon>
        <taxon>Ajellomycetaceae</taxon>
        <taxon>Histoplasma</taxon>
    </lineage>
</organism>
<keyword evidence="2 6" id="KW-0378">Hydrolase</keyword>
<evidence type="ECO:0000256" key="1">
    <source>
        <dbReference type="ARBA" id="ARBA00009176"/>
    </source>
</evidence>
<dbReference type="VEuPathDB" id="FungiDB:I7I50_07365"/>
<evidence type="ECO:0000313" key="7">
    <source>
        <dbReference type="Proteomes" id="UP000001631"/>
    </source>
</evidence>
<dbReference type="GeneID" id="69036691"/>
<dbReference type="PANTHER" id="PTHR12304:SF56">
    <property type="entry name" value="HYDROLASE, PUTATIVE (AFU_ORTHOLOGUE AFUA_1G11790)-RELATED"/>
    <property type="match status" value="1"/>
</dbReference>
<dbReference type="HOGENOM" id="CLU_036838_9_0_1"/>
<dbReference type="AlphaFoldDB" id="C0NKJ5"/>
<dbReference type="Proteomes" id="UP000001631">
    <property type="component" value="Unassembled WGS sequence"/>
</dbReference>
<dbReference type="InterPro" id="IPR036452">
    <property type="entry name" value="Ribo_hydro-like"/>
</dbReference>
<dbReference type="GO" id="GO:0008477">
    <property type="term" value="F:purine nucleosidase activity"/>
    <property type="evidence" value="ECO:0007669"/>
    <property type="project" value="TreeGrafter"/>
</dbReference>
<dbReference type="InterPro" id="IPR001910">
    <property type="entry name" value="Inosine/uridine_hydrolase_dom"/>
</dbReference>
<dbReference type="InterPro" id="IPR023186">
    <property type="entry name" value="IUNH"/>
</dbReference>
<dbReference type="EMBL" id="GG663366">
    <property type="protein sequence ID" value="EEH08386.1"/>
    <property type="molecule type" value="Genomic_DNA"/>
</dbReference>
<gene>
    <name evidence="6" type="ORF">HCBG_03675</name>
</gene>
<dbReference type="STRING" id="447093.C0NKJ5"/>
<evidence type="ECO:0000256" key="3">
    <source>
        <dbReference type="ARBA" id="ARBA00023295"/>
    </source>
</evidence>
<dbReference type="Pfam" id="PF01156">
    <property type="entry name" value="IU_nuc_hydro"/>
    <property type="match status" value="1"/>
</dbReference>
<dbReference type="InParanoid" id="C0NKJ5"/>
<evidence type="ECO:0000256" key="2">
    <source>
        <dbReference type="ARBA" id="ARBA00022801"/>
    </source>
</evidence>
<dbReference type="SUPFAM" id="SSF53590">
    <property type="entry name" value="Nucleoside hydrolase"/>
    <property type="match status" value="1"/>
</dbReference>
<dbReference type="GO" id="GO:0006152">
    <property type="term" value="P:purine nucleoside catabolic process"/>
    <property type="evidence" value="ECO:0007669"/>
    <property type="project" value="TreeGrafter"/>
</dbReference>
<protein>
    <submittedName>
        <fullName evidence="6">Inosine-uridine preferring nucleoside hydrolase</fullName>
    </submittedName>
</protein>
<dbReference type="GO" id="GO:0005829">
    <property type="term" value="C:cytosol"/>
    <property type="evidence" value="ECO:0007669"/>
    <property type="project" value="TreeGrafter"/>
</dbReference>
<evidence type="ECO:0000259" key="5">
    <source>
        <dbReference type="Pfam" id="PF01156"/>
    </source>
</evidence>
<accession>C0NKJ5</accession>
<feature type="region of interest" description="Disordered" evidence="4">
    <location>
        <begin position="407"/>
        <end position="426"/>
    </location>
</feature>